<organism evidence="1 2">
    <name type="scientific">Portibacter lacus</name>
    <dbReference type="NCBI Taxonomy" id="1099794"/>
    <lineage>
        <taxon>Bacteria</taxon>
        <taxon>Pseudomonadati</taxon>
        <taxon>Bacteroidota</taxon>
        <taxon>Saprospiria</taxon>
        <taxon>Saprospirales</taxon>
        <taxon>Haliscomenobacteraceae</taxon>
        <taxon>Portibacter</taxon>
    </lineage>
</organism>
<keyword evidence="2" id="KW-1185">Reference proteome</keyword>
<dbReference type="InterPro" id="IPR025631">
    <property type="entry name" value="Porin_10"/>
</dbReference>
<protein>
    <recommendedName>
        <fullName evidence="3">Porin</fullName>
    </recommendedName>
</protein>
<sequence length="627" mass="73186">MSIDFKSFLIFTIVLILVNQVNAQDSIPVPRGKPLSRLLEEKPKEVDSLKLLTYNLRNINKKDSFRIKGLDKYFQQYDPARNRDFDYAHLGNMGSAAMPMAFNLQPRVGFRLGYDQYALYQKTEKDITLFDQVRPFSELFFSGGETQADLRMKALFSRTFANDVNWVIDYDRISQEGIYENQLVKQTSFLTSLSFRGKKKLSLFFTYIINASSEEINGGITDVNELSIASNSIRTNVPVYSSDAESRLQNQNLIFNAFYQLGNDTIESEFKNSIQYQVQTYNEFFRFTDASTSTDSAFYKNYLVSERGIRNYNDLFRVRNALFLNSQFKDYYYFKTGVTHDYNSVDLSSSTKKFHEVYLTFNGGIQVKKALKINADFYYGLLDVANEFGLDANANLRLTKNQGFNFKFATSRFGVNYIQEKAMLNESFFYDIDMKPVFTQAIGAEYYNEKYHIKLGGKLQNTFNFTYYDTLSLPRQDPGLYAVSLLYGSYDIKYKSFLMENFVYLQNHNKELLNLPTVFTKSSISFYGKIFKEKMLLKAGLDFRYIVSDYLPQYNPVIGQFYLNESTENKPYPLIDGRVSFKVSTFTMFLKYENLTSFISEDYEFQVLNYPQFDARFRFGILWNLWN</sequence>
<dbReference type="AlphaFoldDB" id="A0AA37SSF7"/>
<name>A0AA37SSF7_9BACT</name>
<comment type="caution">
    <text evidence="1">The sequence shown here is derived from an EMBL/GenBank/DDBJ whole genome shotgun (WGS) entry which is preliminary data.</text>
</comment>
<dbReference type="Proteomes" id="UP001156666">
    <property type="component" value="Unassembled WGS sequence"/>
</dbReference>
<reference evidence="1" key="2">
    <citation type="submission" date="2023-01" db="EMBL/GenBank/DDBJ databases">
        <title>Draft genome sequence of Portibacter lacus strain NBRC 108769.</title>
        <authorList>
            <person name="Sun Q."/>
            <person name="Mori K."/>
        </authorList>
    </citation>
    <scope>NUCLEOTIDE SEQUENCE</scope>
    <source>
        <strain evidence="1">NBRC 108769</strain>
    </source>
</reference>
<proteinExistence type="predicted"/>
<evidence type="ECO:0000313" key="1">
    <source>
        <dbReference type="EMBL" id="GLR19367.1"/>
    </source>
</evidence>
<dbReference type="EMBL" id="BSOH01000027">
    <property type="protein sequence ID" value="GLR19367.1"/>
    <property type="molecule type" value="Genomic_DNA"/>
</dbReference>
<accession>A0AA37SSF7</accession>
<evidence type="ECO:0008006" key="3">
    <source>
        <dbReference type="Google" id="ProtNLM"/>
    </source>
</evidence>
<evidence type="ECO:0000313" key="2">
    <source>
        <dbReference type="Proteomes" id="UP001156666"/>
    </source>
</evidence>
<dbReference type="RefSeq" id="WP_235291931.1">
    <property type="nucleotide sequence ID" value="NZ_BSOH01000027.1"/>
</dbReference>
<dbReference type="Pfam" id="PF14121">
    <property type="entry name" value="Porin_10"/>
    <property type="match status" value="1"/>
</dbReference>
<reference evidence="1" key="1">
    <citation type="journal article" date="2014" name="Int. J. Syst. Evol. Microbiol.">
        <title>Complete genome sequence of Corynebacterium casei LMG S-19264T (=DSM 44701T), isolated from a smear-ripened cheese.</title>
        <authorList>
            <consortium name="US DOE Joint Genome Institute (JGI-PGF)"/>
            <person name="Walter F."/>
            <person name="Albersmeier A."/>
            <person name="Kalinowski J."/>
            <person name="Ruckert C."/>
        </authorList>
    </citation>
    <scope>NUCLEOTIDE SEQUENCE</scope>
    <source>
        <strain evidence="1">NBRC 108769</strain>
    </source>
</reference>
<gene>
    <name evidence="1" type="ORF">GCM10007940_39830</name>
</gene>